<dbReference type="InterPro" id="IPR038966">
    <property type="entry name" value="TMA17"/>
</dbReference>
<feature type="compositionally biased region" description="Acidic residues" evidence="1">
    <location>
        <begin position="153"/>
        <end position="164"/>
    </location>
</feature>
<dbReference type="Proteomes" id="UP000053029">
    <property type="component" value="Unassembled WGS sequence"/>
</dbReference>
<dbReference type="OrthoDB" id="548474at2759"/>
<dbReference type="PANTHER" id="PTHR40422">
    <property type="entry name" value="TRANSLATION MACHINERY-ASSOCIATED PROTEIN 17"/>
    <property type="match status" value="1"/>
</dbReference>
<feature type="region of interest" description="Disordered" evidence="1">
    <location>
        <begin position="96"/>
        <end position="164"/>
    </location>
</feature>
<keyword evidence="3" id="KW-1185">Reference proteome</keyword>
<sequence>MSAEAQPISAERFALAIQDLPAENLYSKAQEIESSIAHLERSNKQLQEYIDSIKSDQSIPESTRQEGDKDCSDAIQENQIVIGRQRERVELLKREVERRGGKWHEADTNGKSNGVSEEAGTEAGTSTTETRNGGGRLTDEELRRQMMDRLGGDDDDNNEDGMHL</sequence>
<name>A0A0D2GTB9_9EURO</name>
<dbReference type="STRING" id="1442368.A0A0D2GTB9"/>
<evidence type="ECO:0000313" key="3">
    <source>
        <dbReference type="Proteomes" id="UP000053029"/>
    </source>
</evidence>
<dbReference type="HOGENOM" id="CLU_072829_0_0_1"/>
<accession>A0A0D2GTB9</accession>
<reference evidence="2 3" key="1">
    <citation type="submission" date="2015-01" db="EMBL/GenBank/DDBJ databases">
        <title>The Genome Sequence of Fonsecaea pedrosoi CBS 271.37.</title>
        <authorList>
            <consortium name="The Broad Institute Genomics Platform"/>
            <person name="Cuomo C."/>
            <person name="de Hoog S."/>
            <person name="Gorbushina A."/>
            <person name="Stielow B."/>
            <person name="Teixiera M."/>
            <person name="Abouelleil A."/>
            <person name="Chapman S.B."/>
            <person name="Priest M."/>
            <person name="Young S.K."/>
            <person name="Wortman J."/>
            <person name="Nusbaum C."/>
            <person name="Birren B."/>
        </authorList>
    </citation>
    <scope>NUCLEOTIDE SEQUENCE [LARGE SCALE GENOMIC DNA]</scope>
    <source>
        <strain evidence="2 3">CBS 271.37</strain>
    </source>
</reference>
<organism evidence="2 3">
    <name type="scientific">Fonsecaea pedrosoi CBS 271.37</name>
    <dbReference type="NCBI Taxonomy" id="1442368"/>
    <lineage>
        <taxon>Eukaryota</taxon>
        <taxon>Fungi</taxon>
        <taxon>Dikarya</taxon>
        <taxon>Ascomycota</taxon>
        <taxon>Pezizomycotina</taxon>
        <taxon>Eurotiomycetes</taxon>
        <taxon>Chaetothyriomycetidae</taxon>
        <taxon>Chaetothyriales</taxon>
        <taxon>Herpotrichiellaceae</taxon>
        <taxon>Fonsecaea</taxon>
    </lineage>
</organism>
<feature type="compositionally biased region" description="Basic and acidic residues" evidence="1">
    <location>
        <begin position="96"/>
        <end position="108"/>
    </location>
</feature>
<evidence type="ECO:0000256" key="1">
    <source>
        <dbReference type="SAM" id="MobiDB-lite"/>
    </source>
</evidence>
<dbReference type="GO" id="GO:0030674">
    <property type="term" value="F:protein-macromolecule adaptor activity"/>
    <property type="evidence" value="ECO:0007669"/>
    <property type="project" value="TreeGrafter"/>
</dbReference>
<dbReference type="PANTHER" id="PTHR40422:SF1">
    <property type="entry name" value="TRANSLATION MACHINERY-ASSOCIATED PROTEIN 17"/>
    <property type="match status" value="1"/>
</dbReference>
<dbReference type="VEuPathDB" id="FungiDB:Z517_04836"/>
<dbReference type="AlphaFoldDB" id="A0A0D2GTB9"/>
<proteinExistence type="predicted"/>
<feature type="region of interest" description="Disordered" evidence="1">
    <location>
        <begin position="52"/>
        <end position="74"/>
    </location>
</feature>
<protein>
    <submittedName>
        <fullName evidence="2">Uncharacterized protein</fullName>
    </submittedName>
</protein>
<dbReference type="RefSeq" id="XP_013285618.1">
    <property type="nucleotide sequence ID" value="XM_013430164.1"/>
</dbReference>
<feature type="compositionally biased region" description="Basic and acidic residues" evidence="1">
    <location>
        <begin position="63"/>
        <end position="72"/>
    </location>
</feature>
<gene>
    <name evidence="2" type="ORF">Z517_04836</name>
</gene>
<feature type="compositionally biased region" description="Basic and acidic residues" evidence="1">
    <location>
        <begin position="137"/>
        <end position="152"/>
    </location>
</feature>
<feature type="compositionally biased region" description="Low complexity" evidence="1">
    <location>
        <begin position="116"/>
        <end position="130"/>
    </location>
</feature>
<dbReference type="GO" id="GO:0070682">
    <property type="term" value="P:proteasome regulatory particle assembly"/>
    <property type="evidence" value="ECO:0007669"/>
    <property type="project" value="InterPro"/>
</dbReference>
<evidence type="ECO:0000313" key="2">
    <source>
        <dbReference type="EMBL" id="KIW81810.1"/>
    </source>
</evidence>
<dbReference type="GeneID" id="25304326"/>
<dbReference type="EMBL" id="KN846971">
    <property type="protein sequence ID" value="KIW81810.1"/>
    <property type="molecule type" value="Genomic_DNA"/>
</dbReference>